<comment type="caution">
    <text evidence="10">The sequence shown here is derived from an EMBL/GenBank/DDBJ whole genome shotgun (WGS) entry which is preliminary data.</text>
</comment>
<dbReference type="GO" id="GO:0006825">
    <property type="term" value="P:copper ion transport"/>
    <property type="evidence" value="ECO:0007669"/>
    <property type="project" value="InterPro"/>
</dbReference>
<dbReference type="PRINTS" id="PR00944">
    <property type="entry name" value="CUEXPORT"/>
</dbReference>
<dbReference type="FunFam" id="3.30.70.100:FF:000001">
    <property type="entry name" value="ATPase copper transporting beta"/>
    <property type="match status" value="1"/>
</dbReference>
<feature type="transmembrane region" description="Helical" evidence="8">
    <location>
        <begin position="16"/>
        <end position="38"/>
    </location>
</feature>
<dbReference type="AlphaFoldDB" id="A0A948RVI0"/>
<dbReference type="InterPro" id="IPR036163">
    <property type="entry name" value="HMA_dom_sf"/>
</dbReference>
<dbReference type="InterPro" id="IPR052923">
    <property type="entry name" value="UPF0718"/>
</dbReference>
<comment type="subcellular location">
    <subcellularLocation>
        <location evidence="1">Cell membrane</location>
        <topology evidence="1">Multi-pass membrane protein</topology>
    </subcellularLocation>
</comment>
<evidence type="ECO:0000256" key="8">
    <source>
        <dbReference type="SAM" id="Phobius"/>
    </source>
</evidence>
<keyword evidence="5" id="KW-0479">Metal-binding</keyword>
<feature type="domain" description="HMA" evidence="9">
    <location>
        <begin position="372"/>
        <end position="436"/>
    </location>
</feature>
<dbReference type="GO" id="GO:0005507">
    <property type="term" value="F:copper ion binding"/>
    <property type="evidence" value="ECO:0007669"/>
    <property type="project" value="InterPro"/>
</dbReference>
<protein>
    <submittedName>
        <fullName evidence="10">Permease</fullName>
    </submittedName>
</protein>
<keyword evidence="7 8" id="KW-0472">Membrane</keyword>
<keyword evidence="3" id="KW-1003">Cell membrane</keyword>
<dbReference type="PANTHER" id="PTHR34184:SF4">
    <property type="entry name" value="UPF0718 PROTEIN YCGR"/>
    <property type="match status" value="1"/>
</dbReference>
<evidence type="ECO:0000256" key="7">
    <source>
        <dbReference type="ARBA" id="ARBA00023136"/>
    </source>
</evidence>
<dbReference type="InterPro" id="IPR006121">
    <property type="entry name" value="HMA_dom"/>
</dbReference>
<dbReference type="EMBL" id="JAHJDP010000053">
    <property type="protein sequence ID" value="MBU2691281.1"/>
    <property type="molecule type" value="Genomic_DNA"/>
</dbReference>
<accession>A0A948RVI0</accession>
<evidence type="ECO:0000256" key="1">
    <source>
        <dbReference type="ARBA" id="ARBA00004651"/>
    </source>
</evidence>
<dbReference type="InterPro" id="IPR005524">
    <property type="entry name" value="DUF318"/>
</dbReference>
<dbReference type="PROSITE" id="PS50846">
    <property type="entry name" value="HMA_2"/>
    <property type="match status" value="1"/>
</dbReference>
<sequence>MALSYLQSWLVGSLQLFLLMAPYLLLGFFLAGVLHVAVPQHWIVRHLGGHGFRAALKAALIGTPLPLCSCGVIPFADLLKRRGASRPAITSFLISTPQTGIDSFLASYAILGLPIALWKVLTAFVSGVIGGTVLSLLEPLRAVNVPISGDAPVIEEASPARASFSAKGRSALSYGLGMLVEDIAGWLVLGTLIGGAISVFMPDEFLTRTFPNPYLQMLAVLLVAVPLYVCATGSLPVAAALVLKGLPLGGAIVFLIAGPATNAATLSVFIKVLGRRVVAVYLTTIVVTSYLSGLLFQQFFPHARLPVSLQQDPSHGGHLEMAGALSQAQWWEWGTALLLGALVLRALGIKLRHRREARGSRGLAQKETADMETACFNVKGMSCGHCTSSVERAIRSIEGVADVSISLEDGRAIVKGHALSDEVLMAAIKSAGYEASPAPC</sequence>
<evidence type="ECO:0000256" key="4">
    <source>
        <dbReference type="ARBA" id="ARBA00022692"/>
    </source>
</evidence>
<feature type="transmembrane region" description="Helical" evidence="8">
    <location>
        <begin position="330"/>
        <end position="348"/>
    </location>
</feature>
<evidence type="ECO:0000259" key="9">
    <source>
        <dbReference type="PROSITE" id="PS50846"/>
    </source>
</evidence>
<organism evidence="10 11">
    <name type="scientific">Eiseniibacteriota bacterium</name>
    <dbReference type="NCBI Taxonomy" id="2212470"/>
    <lineage>
        <taxon>Bacteria</taxon>
        <taxon>Candidatus Eiseniibacteriota</taxon>
    </lineage>
</organism>
<gene>
    <name evidence="10" type="ORF">KJ970_10150</name>
</gene>
<dbReference type="Pfam" id="PF03773">
    <property type="entry name" value="ArsP_1"/>
    <property type="match status" value="1"/>
</dbReference>
<dbReference type="CDD" id="cd00371">
    <property type="entry name" value="HMA"/>
    <property type="match status" value="1"/>
</dbReference>
<dbReference type="Proteomes" id="UP000777784">
    <property type="component" value="Unassembled WGS sequence"/>
</dbReference>
<dbReference type="PROSITE" id="PS01047">
    <property type="entry name" value="HMA_1"/>
    <property type="match status" value="1"/>
</dbReference>
<evidence type="ECO:0000256" key="5">
    <source>
        <dbReference type="ARBA" id="ARBA00022723"/>
    </source>
</evidence>
<feature type="transmembrane region" description="Helical" evidence="8">
    <location>
        <begin position="183"/>
        <end position="202"/>
    </location>
</feature>
<feature type="transmembrane region" description="Helical" evidence="8">
    <location>
        <begin position="277"/>
        <end position="300"/>
    </location>
</feature>
<proteinExistence type="inferred from homology"/>
<evidence type="ECO:0000256" key="6">
    <source>
        <dbReference type="ARBA" id="ARBA00022989"/>
    </source>
</evidence>
<keyword evidence="6 8" id="KW-1133">Transmembrane helix</keyword>
<keyword evidence="4 8" id="KW-0812">Transmembrane</keyword>
<evidence type="ECO:0000313" key="11">
    <source>
        <dbReference type="Proteomes" id="UP000777784"/>
    </source>
</evidence>
<dbReference type="InterPro" id="IPR017969">
    <property type="entry name" value="Heavy-metal-associated_CS"/>
</dbReference>
<name>A0A948RVI0_UNCEI</name>
<dbReference type="PANTHER" id="PTHR34184">
    <property type="entry name" value="UPF0718 PROTEIN YCGR"/>
    <property type="match status" value="1"/>
</dbReference>
<feature type="transmembrane region" description="Helical" evidence="8">
    <location>
        <begin position="214"/>
        <end position="242"/>
    </location>
</feature>
<evidence type="ECO:0000256" key="3">
    <source>
        <dbReference type="ARBA" id="ARBA00022475"/>
    </source>
</evidence>
<dbReference type="InterPro" id="IPR000428">
    <property type="entry name" value="Cu-bd"/>
</dbReference>
<dbReference type="Pfam" id="PF00403">
    <property type="entry name" value="HMA"/>
    <property type="match status" value="1"/>
</dbReference>
<evidence type="ECO:0000256" key="2">
    <source>
        <dbReference type="ARBA" id="ARBA00006386"/>
    </source>
</evidence>
<reference evidence="10" key="1">
    <citation type="submission" date="2021-05" db="EMBL/GenBank/DDBJ databases">
        <title>Energy efficiency and biological interactions define the core microbiome of deep oligotrophic groundwater.</title>
        <authorList>
            <person name="Mehrshad M."/>
            <person name="Lopez-Fernandez M."/>
            <person name="Bell E."/>
            <person name="Bernier-Latmani R."/>
            <person name="Bertilsson S."/>
            <person name="Dopson M."/>
        </authorList>
    </citation>
    <scope>NUCLEOTIDE SEQUENCE</scope>
    <source>
        <strain evidence="10">Modern_marine.mb.64</strain>
    </source>
</reference>
<dbReference type="Gene3D" id="3.30.70.100">
    <property type="match status" value="1"/>
</dbReference>
<dbReference type="GO" id="GO:0005886">
    <property type="term" value="C:plasma membrane"/>
    <property type="evidence" value="ECO:0007669"/>
    <property type="project" value="UniProtKB-SubCell"/>
</dbReference>
<evidence type="ECO:0000313" key="10">
    <source>
        <dbReference type="EMBL" id="MBU2691281.1"/>
    </source>
</evidence>
<comment type="similarity">
    <text evidence="2">Belongs to the UPF0718 family.</text>
</comment>
<dbReference type="SUPFAM" id="SSF55008">
    <property type="entry name" value="HMA, heavy metal-associated domain"/>
    <property type="match status" value="1"/>
</dbReference>
<feature type="transmembrane region" description="Helical" evidence="8">
    <location>
        <begin position="248"/>
        <end position="270"/>
    </location>
</feature>